<comment type="caution">
    <text evidence="2">The sequence shown here is derived from an EMBL/GenBank/DDBJ whole genome shotgun (WGS) entry which is preliminary data.</text>
</comment>
<dbReference type="Proteomes" id="UP000190023">
    <property type="component" value="Unassembled WGS sequence"/>
</dbReference>
<keyword evidence="1" id="KW-0732">Signal</keyword>
<evidence type="ECO:0000256" key="1">
    <source>
        <dbReference type="SAM" id="SignalP"/>
    </source>
</evidence>
<evidence type="ECO:0000313" key="2">
    <source>
        <dbReference type="EMBL" id="OOS03209.1"/>
    </source>
</evidence>
<organism evidence="2 3">
    <name type="scientific">[Haemophilus] felis</name>
    <dbReference type="NCBI Taxonomy" id="123822"/>
    <lineage>
        <taxon>Bacteria</taxon>
        <taxon>Pseudomonadati</taxon>
        <taxon>Pseudomonadota</taxon>
        <taxon>Gammaproteobacteria</taxon>
        <taxon>Pasteurellales</taxon>
        <taxon>Pasteurellaceae</taxon>
    </lineage>
</organism>
<feature type="signal peptide" evidence="1">
    <location>
        <begin position="1"/>
        <end position="23"/>
    </location>
</feature>
<protein>
    <submittedName>
        <fullName evidence="2">Uncharacterized protein</fullName>
    </submittedName>
</protein>
<dbReference type="AlphaFoldDB" id="A0A1T0AZV7"/>
<proteinExistence type="predicted"/>
<sequence length="180" mass="20997">MKFKTLMTTFCLASAFFIGVSEAKQPPEYYQFEIMEAEKQGNFQRVIELLNKMIKEYKGDFLGIQGKVHLFDIYQGKCKRGFSGHLYDHPREMCQLLVNLSKGERLLEDIVAETEALLNSSEGAHHLRKKELRSLLIYAARTLESVYRNGFEEANIEVNPRKAEKYLKIKEKYEKLEYGQ</sequence>
<name>A0A1T0AZV7_9PAST</name>
<keyword evidence="3" id="KW-1185">Reference proteome</keyword>
<reference evidence="2 3" key="1">
    <citation type="submission" date="2017-02" db="EMBL/GenBank/DDBJ databases">
        <title>Draft genome sequence of Haemophilus felis CCUG 31170 type strain.</title>
        <authorList>
            <person name="Engstrom-Jakobsson H."/>
            <person name="Salva-Serra F."/>
            <person name="Thorell K."/>
            <person name="Gonzales-Siles L."/>
            <person name="Karlsson R."/>
            <person name="Boulund F."/>
            <person name="Engstrand L."/>
            <person name="Kristiansson E."/>
            <person name="Moore E."/>
        </authorList>
    </citation>
    <scope>NUCLEOTIDE SEQUENCE [LARGE SCALE GENOMIC DNA]</scope>
    <source>
        <strain evidence="2 3">CCUG 31170</strain>
    </source>
</reference>
<accession>A0A1T0AZV7</accession>
<evidence type="ECO:0000313" key="3">
    <source>
        <dbReference type="Proteomes" id="UP000190023"/>
    </source>
</evidence>
<feature type="chain" id="PRO_5012210699" evidence="1">
    <location>
        <begin position="24"/>
        <end position="180"/>
    </location>
</feature>
<dbReference type="EMBL" id="MUYB01000027">
    <property type="protein sequence ID" value="OOS03209.1"/>
    <property type="molecule type" value="Genomic_DNA"/>
</dbReference>
<gene>
    <name evidence="2" type="ORF">B0188_06820</name>
</gene>